<dbReference type="AlphaFoldDB" id="A0AAW1VUI4"/>
<sequence>MAAINNKDSELVALEPSHHPWLQSTINILNSSPKSPATIHGCFAAQLPHHLTSATRSIPDLQSAPPHIAINPRPPTQRLHQSRTYNLAPTLVSLLASLIRRRSSFIDPTEEHLHSTAEHGAMRRGLCQIPEAFLCLPAPRKKPVGDQNKRDPPKNGYF</sequence>
<dbReference type="EMBL" id="JBEDUW010000007">
    <property type="protein sequence ID" value="KAK9910721.1"/>
    <property type="molecule type" value="Genomic_DNA"/>
</dbReference>
<protein>
    <submittedName>
        <fullName evidence="2">Uncharacterized protein</fullName>
    </submittedName>
</protein>
<keyword evidence="3" id="KW-1185">Reference proteome</keyword>
<feature type="compositionally biased region" description="Basic and acidic residues" evidence="1">
    <location>
        <begin position="143"/>
        <end position="158"/>
    </location>
</feature>
<accession>A0AAW1VUI4</accession>
<name>A0AAW1VUI4_RUBAR</name>
<evidence type="ECO:0000313" key="3">
    <source>
        <dbReference type="Proteomes" id="UP001457282"/>
    </source>
</evidence>
<gene>
    <name evidence="2" type="ORF">M0R45_034671</name>
</gene>
<proteinExistence type="predicted"/>
<evidence type="ECO:0000313" key="2">
    <source>
        <dbReference type="EMBL" id="KAK9910721.1"/>
    </source>
</evidence>
<comment type="caution">
    <text evidence="2">The sequence shown here is derived from an EMBL/GenBank/DDBJ whole genome shotgun (WGS) entry which is preliminary data.</text>
</comment>
<dbReference type="Proteomes" id="UP001457282">
    <property type="component" value="Unassembled WGS sequence"/>
</dbReference>
<reference evidence="2 3" key="1">
    <citation type="journal article" date="2023" name="G3 (Bethesda)">
        <title>A chromosome-length genome assembly and annotation of blackberry (Rubus argutus, cv. 'Hillquist').</title>
        <authorList>
            <person name="Bruna T."/>
            <person name="Aryal R."/>
            <person name="Dudchenko O."/>
            <person name="Sargent D.J."/>
            <person name="Mead D."/>
            <person name="Buti M."/>
            <person name="Cavallini A."/>
            <person name="Hytonen T."/>
            <person name="Andres J."/>
            <person name="Pham M."/>
            <person name="Weisz D."/>
            <person name="Mascagni F."/>
            <person name="Usai G."/>
            <person name="Natali L."/>
            <person name="Bassil N."/>
            <person name="Fernandez G.E."/>
            <person name="Lomsadze A."/>
            <person name="Armour M."/>
            <person name="Olukolu B."/>
            <person name="Poorten T."/>
            <person name="Britton C."/>
            <person name="Davik J."/>
            <person name="Ashrafi H."/>
            <person name="Aiden E.L."/>
            <person name="Borodovsky M."/>
            <person name="Worthington M."/>
        </authorList>
    </citation>
    <scope>NUCLEOTIDE SEQUENCE [LARGE SCALE GENOMIC DNA]</scope>
    <source>
        <strain evidence="2">PI 553951</strain>
    </source>
</reference>
<feature type="region of interest" description="Disordered" evidence="1">
    <location>
        <begin position="138"/>
        <end position="158"/>
    </location>
</feature>
<organism evidence="2 3">
    <name type="scientific">Rubus argutus</name>
    <name type="common">Southern blackberry</name>
    <dbReference type="NCBI Taxonomy" id="59490"/>
    <lineage>
        <taxon>Eukaryota</taxon>
        <taxon>Viridiplantae</taxon>
        <taxon>Streptophyta</taxon>
        <taxon>Embryophyta</taxon>
        <taxon>Tracheophyta</taxon>
        <taxon>Spermatophyta</taxon>
        <taxon>Magnoliopsida</taxon>
        <taxon>eudicotyledons</taxon>
        <taxon>Gunneridae</taxon>
        <taxon>Pentapetalae</taxon>
        <taxon>rosids</taxon>
        <taxon>fabids</taxon>
        <taxon>Rosales</taxon>
        <taxon>Rosaceae</taxon>
        <taxon>Rosoideae</taxon>
        <taxon>Rosoideae incertae sedis</taxon>
        <taxon>Rubus</taxon>
    </lineage>
</organism>
<evidence type="ECO:0000256" key="1">
    <source>
        <dbReference type="SAM" id="MobiDB-lite"/>
    </source>
</evidence>